<dbReference type="Gene3D" id="3.40.309.10">
    <property type="entry name" value="Aldehyde Dehydrogenase, Chain A, domain 2"/>
    <property type="match status" value="1"/>
</dbReference>
<gene>
    <name evidence="6" type="ORF">ACFSBX_08005</name>
</gene>
<proteinExistence type="inferred from homology"/>
<dbReference type="Pfam" id="PF00171">
    <property type="entry name" value="Aldedh"/>
    <property type="match status" value="1"/>
</dbReference>
<protein>
    <submittedName>
        <fullName evidence="6">Succinic semialdehyde dehydrogenase</fullName>
        <ecNumber evidence="6">1.2.1.79</ecNumber>
    </submittedName>
</protein>
<dbReference type="PANTHER" id="PTHR11699">
    <property type="entry name" value="ALDEHYDE DEHYDROGENASE-RELATED"/>
    <property type="match status" value="1"/>
</dbReference>
<comment type="similarity">
    <text evidence="3">Belongs to the aldehyde dehydrogenase family.</text>
</comment>
<dbReference type="InterPro" id="IPR016160">
    <property type="entry name" value="Ald_DH_CS_CYS"/>
</dbReference>
<evidence type="ECO:0000256" key="3">
    <source>
        <dbReference type="RuleBase" id="RU003345"/>
    </source>
</evidence>
<evidence type="ECO:0000313" key="6">
    <source>
        <dbReference type="EMBL" id="MFD1598900.1"/>
    </source>
</evidence>
<keyword evidence="1 3" id="KW-0560">Oxidoreductase</keyword>
<dbReference type="EC" id="1.2.1.79" evidence="6"/>
<dbReference type="Proteomes" id="UP001597085">
    <property type="component" value="Unassembled WGS sequence"/>
</dbReference>
<feature type="domain" description="Aldehyde dehydrogenase" evidence="5">
    <location>
        <begin position="42"/>
        <end position="501"/>
    </location>
</feature>
<evidence type="ECO:0000259" key="5">
    <source>
        <dbReference type="Pfam" id="PF00171"/>
    </source>
</evidence>
<accession>A0ABD6CMC7</accession>
<comment type="caution">
    <text evidence="6">The sequence shown here is derived from an EMBL/GenBank/DDBJ whole genome shotgun (WGS) entry which is preliminary data.</text>
</comment>
<dbReference type="NCBIfam" id="NF006916">
    <property type="entry name" value="PRK09407.1"/>
    <property type="match status" value="1"/>
</dbReference>
<dbReference type="RefSeq" id="WP_256420432.1">
    <property type="nucleotide sequence ID" value="NZ_JANHDI010000002.1"/>
</dbReference>
<keyword evidence="7" id="KW-1185">Reference proteome</keyword>
<dbReference type="PROSITE" id="PS00070">
    <property type="entry name" value="ALDEHYDE_DEHYDR_CYS"/>
    <property type="match status" value="1"/>
</dbReference>
<dbReference type="SUPFAM" id="SSF53720">
    <property type="entry name" value="ALDH-like"/>
    <property type="match status" value="1"/>
</dbReference>
<evidence type="ECO:0000256" key="1">
    <source>
        <dbReference type="ARBA" id="ARBA00023002"/>
    </source>
</evidence>
<dbReference type="InterPro" id="IPR016161">
    <property type="entry name" value="Ald_DH/histidinol_DH"/>
</dbReference>
<organism evidence="6 7">
    <name type="scientific">Halobellus rarus</name>
    <dbReference type="NCBI Taxonomy" id="1126237"/>
    <lineage>
        <taxon>Archaea</taxon>
        <taxon>Methanobacteriati</taxon>
        <taxon>Methanobacteriota</taxon>
        <taxon>Stenosarchaea group</taxon>
        <taxon>Halobacteria</taxon>
        <taxon>Halobacteriales</taxon>
        <taxon>Haloferacaceae</taxon>
        <taxon>Halobellus</taxon>
    </lineage>
</organism>
<dbReference type="Gene3D" id="3.40.605.10">
    <property type="entry name" value="Aldehyde Dehydrogenase, Chain A, domain 1"/>
    <property type="match status" value="1"/>
</dbReference>
<dbReference type="FunFam" id="3.40.309.10:FF:000009">
    <property type="entry name" value="Aldehyde dehydrogenase A"/>
    <property type="match status" value="1"/>
</dbReference>
<evidence type="ECO:0000313" key="7">
    <source>
        <dbReference type="Proteomes" id="UP001597085"/>
    </source>
</evidence>
<feature type="region of interest" description="Disordered" evidence="4">
    <location>
        <begin position="1"/>
        <end position="22"/>
    </location>
</feature>
<dbReference type="PROSITE" id="PS00687">
    <property type="entry name" value="ALDEHYDE_DEHYDR_GLU"/>
    <property type="match status" value="1"/>
</dbReference>
<dbReference type="InterPro" id="IPR016162">
    <property type="entry name" value="Ald_DH_N"/>
</dbReference>
<dbReference type="GO" id="GO:0036243">
    <property type="term" value="F:succinate-semialdehyde dehydrogenase (NADP+) activity"/>
    <property type="evidence" value="ECO:0007669"/>
    <property type="project" value="UniProtKB-EC"/>
</dbReference>
<dbReference type="AlphaFoldDB" id="A0ABD6CMC7"/>
<dbReference type="InterPro" id="IPR016163">
    <property type="entry name" value="Ald_DH_C"/>
</dbReference>
<name>A0ABD6CMC7_9EURY</name>
<sequence>MPSFASSQPNPDSSTQRLPWTTRVRPETLSRLETLITLADETDRERLPVVAPFTGEELATVPAGTAADVEAAVDRARTAQSAWAEQSIRDRAAVLRRFRELVLDREAFLCDLIGLEGGKPRYHCFSEIYVLAEIARYYARHGEDVLGEVRRAGPIPGVTAVRVRHRPVGVVGIIGPWNVPFDLTVGDALPALLAGNAVVVKPAEQTPFSALAGAELLYEAGLPRDAFHVVTGTGEEAGAAIVDTVDFVSFTGSTGTARQIGERASRRGIGYSLELGGKNPMVVLADVDLDATLERMVQGCFGNSGQVCMAPERIYIEAAIYDEFLARFTERIERLTLGASFDYDVEVGSLISEAHLAKVAAHVDDAVAKGATALTGGQARPDVGPMVYEPTVLVDVTEDMTLYTEETFGPVVAVYRAENAEEAIERANETPYGLNASVWTSDRRRGASVARRLDAGMVAINDAYAVGYAAPAAPMGGTKGSGTGRRHGPEGLLKYTVPQTIARNRGMTFVPSGEDAEASARRLLRLLRFFGRVPGLR</sequence>
<dbReference type="InterPro" id="IPR015590">
    <property type="entry name" value="Aldehyde_DH_dom"/>
</dbReference>
<feature type="compositionally biased region" description="Polar residues" evidence="4">
    <location>
        <begin position="1"/>
        <end position="19"/>
    </location>
</feature>
<evidence type="ECO:0000256" key="4">
    <source>
        <dbReference type="SAM" id="MobiDB-lite"/>
    </source>
</evidence>
<dbReference type="InterPro" id="IPR029510">
    <property type="entry name" value="Ald_DH_CS_GLU"/>
</dbReference>
<reference evidence="6 7" key="1">
    <citation type="journal article" date="2019" name="Int. J. Syst. Evol. Microbiol.">
        <title>The Global Catalogue of Microorganisms (GCM) 10K type strain sequencing project: providing services to taxonomists for standard genome sequencing and annotation.</title>
        <authorList>
            <consortium name="The Broad Institute Genomics Platform"/>
            <consortium name="The Broad Institute Genome Sequencing Center for Infectious Disease"/>
            <person name="Wu L."/>
            <person name="Ma J."/>
        </authorList>
    </citation>
    <scope>NUCLEOTIDE SEQUENCE [LARGE SCALE GENOMIC DNA]</scope>
    <source>
        <strain evidence="6 7">CGMCC 1.12121</strain>
    </source>
</reference>
<dbReference type="EMBL" id="JBHUDK010000006">
    <property type="protein sequence ID" value="MFD1598900.1"/>
    <property type="molecule type" value="Genomic_DNA"/>
</dbReference>
<evidence type="ECO:0000256" key="2">
    <source>
        <dbReference type="PROSITE-ProRule" id="PRU10007"/>
    </source>
</evidence>
<feature type="active site" evidence="2">
    <location>
        <position position="274"/>
    </location>
</feature>